<protein>
    <recommendedName>
        <fullName evidence="3">AB hydrolase-1 domain-containing protein</fullName>
    </recommendedName>
</protein>
<gene>
    <name evidence="1" type="ORF">FRUB_05734</name>
</gene>
<dbReference type="InterPro" id="IPR029058">
    <property type="entry name" value="AB_hydrolase_fold"/>
</dbReference>
<dbReference type="Gene3D" id="3.40.50.1820">
    <property type="entry name" value="alpha/beta hydrolase"/>
    <property type="match status" value="1"/>
</dbReference>
<name>A0A225DJG7_9BACT</name>
<organism evidence="1 2">
    <name type="scientific">Fimbriiglobus ruber</name>
    <dbReference type="NCBI Taxonomy" id="1908690"/>
    <lineage>
        <taxon>Bacteria</taxon>
        <taxon>Pseudomonadati</taxon>
        <taxon>Planctomycetota</taxon>
        <taxon>Planctomycetia</taxon>
        <taxon>Gemmatales</taxon>
        <taxon>Gemmataceae</taxon>
        <taxon>Fimbriiglobus</taxon>
    </lineage>
</organism>
<dbReference type="AlphaFoldDB" id="A0A225DJG7"/>
<evidence type="ECO:0000313" key="1">
    <source>
        <dbReference type="EMBL" id="OWK39844.1"/>
    </source>
</evidence>
<evidence type="ECO:0000313" key="2">
    <source>
        <dbReference type="Proteomes" id="UP000214646"/>
    </source>
</evidence>
<sequence length="87" mass="9811">MADTILFVHGMFQNANSWNGWVTFFYERGYDCVAVSWPLHDGELSALRSHPPEGLRDLRLQTVIDHYVGLIKAKGIRLSPLDIPSVA</sequence>
<dbReference type="EMBL" id="NIDE01000009">
    <property type="protein sequence ID" value="OWK39844.1"/>
    <property type="molecule type" value="Genomic_DNA"/>
</dbReference>
<dbReference type="Proteomes" id="UP000214646">
    <property type="component" value="Unassembled WGS sequence"/>
</dbReference>
<comment type="caution">
    <text evidence="1">The sequence shown here is derived from an EMBL/GenBank/DDBJ whole genome shotgun (WGS) entry which is preliminary data.</text>
</comment>
<proteinExistence type="predicted"/>
<keyword evidence="2" id="KW-1185">Reference proteome</keyword>
<accession>A0A225DJG7</accession>
<evidence type="ECO:0008006" key="3">
    <source>
        <dbReference type="Google" id="ProtNLM"/>
    </source>
</evidence>
<dbReference type="SUPFAM" id="SSF53474">
    <property type="entry name" value="alpha/beta-Hydrolases"/>
    <property type="match status" value="1"/>
</dbReference>
<reference evidence="2" key="1">
    <citation type="submission" date="2017-06" db="EMBL/GenBank/DDBJ databases">
        <title>Genome analysis of Fimbriiglobus ruber SP5, the first member of the order Planctomycetales with confirmed chitinolytic capability.</title>
        <authorList>
            <person name="Ravin N.V."/>
            <person name="Rakitin A.L."/>
            <person name="Ivanova A.A."/>
            <person name="Beletsky A.V."/>
            <person name="Kulichevskaya I.S."/>
            <person name="Mardanov A.V."/>
            <person name="Dedysh S.N."/>
        </authorList>
    </citation>
    <scope>NUCLEOTIDE SEQUENCE [LARGE SCALE GENOMIC DNA]</scope>
    <source>
        <strain evidence="2">SP5</strain>
    </source>
</reference>